<sequence>MSCTKVKARNEAKCALSRFDTGVIDGDVYTFNEVTKSVEGKGKSRVKGANRNQQSLQTVSLVVVMKQDNIDSRSLLATLIVSKVVSMDWGRAAILGLQETWGDISGQFYNL</sequence>
<dbReference type="EMBL" id="JAIWYP010000003">
    <property type="protein sequence ID" value="KAH3856729.1"/>
    <property type="molecule type" value="Genomic_DNA"/>
</dbReference>
<dbReference type="AlphaFoldDB" id="A0A9D4LF97"/>
<gene>
    <name evidence="1" type="ORF">DPMN_099322</name>
</gene>
<accession>A0A9D4LF97</accession>
<organism evidence="1 2">
    <name type="scientific">Dreissena polymorpha</name>
    <name type="common">Zebra mussel</name>
    <name type="synonym">Mytilus polymorpha</name>
    <dbReference type="NCBI Taxonomy" id="45954"/>
    <lineage>
        <taxon>Eukaryota</taxon>
        <taxon>Metazoa</taxon>
        <taxon>Spiralia</taxon>
        <taxon>Lophotrochozoa</taxon>
        <taxon>Mollusca</taxon>
        <taxon>Bivalvia</taxon>
        <taxon>Autobranchia</taxon>
        <taxon>Heteroconchia</taxon>
        <taxon>Euheterodonta</taxon>
        <taxon>Imparidentia</taxon>
        <taxon>Neoheterodontei</taxon>
        <taxon>Myida</taxon>
        <taxon>Dreissenoidea</taxon>
        <taxon>Dreissenidae</taxon>
        <taxon>Dreissena</taxon>
    </lineage>
</organism>
<proteinExistence type="predicted"/>
<reference evidence="1" key="2">
    <citation type="submission" date="2020-11" db="EMBL/GenBank/DDBJ databases">
        <authorList>
            <person name="McCartney M.A."/>
            <person name="Auch B."/>
            <person name="Kono T."/>
            <person name="Mallez S."/>
            <person name="Becker A."/>
            <person name="Gohl D.M."/>
            <person name="Silverstein K.A.T."/>
            <person name="Koren S."/>
            <person name="Bechman K.B."/>
            <person name="Herman A."/>
            <person name="Abrahante J.E."/>
            <person name="Garbe J."/>
        </authorList>
    </citation>
    <scope>NUCLEOTIDE SEQUENCE</scope>
    <source>
        <strain evidence="1">Duluth1</strain>
        <tissue evidence="1">Whole animal</tissue>
    </source>
</reference>
<dbReference type="Proteomes" id="UP000828390">
    <property type="component" value="Unassembled WGS sequence"/>
</dbReference>
<evidence type="ECO:0000313" key="2">
    <source>
        <dbReference type="Proteomes" id="UP000828390"/>
    </source>
</evidence>
<keyword evidence="2" id="KW-1185">Reference proteome</keyword>
<name>A0A9D4LF97_DREPO</name>
<evidence type="ECO:0000313" key="1">
    <source>
        <dbReference type="EMBL" id="KAH3856729.1"/>
    </source>
</evidence>
<reference evidence="1" key="1">
    <citation type="journal article" date="2019" name="bioRxiv">
        <title>The Genome of the Zebra Mussel, Dreissena polymorpha: A Resource for Invasive Species Research.</title>
        <authorList>
            <person name="McCartney M.A."/>
            <person name="Auch B."/>
            <person name="Kono T."/>
            <person name="Mallez S."/>
            <person name="Zhang Y."/>
            <person name="Obille A."/>
            <person name="Becker A."/>
            <person name="Abrahante J.E."/>
            <person name="Garbe J."/>
            <person name="Badalamenti J.P."/>
            <person name="Herman A."/>
            <person name="Mangelson H."/>
            <person name="Liachko I."/>
            <person name="Sullivan S."/>
            <person name="Sone E.D."/>
            <person name="Koren S."/>
            <person name="Silverstein K.A.T."/>
            <person name="Beckman K.B."/>
            <person name="Gohl D.M."/>
        </authorList>
    </citation>
    <scope>NUCLEOTIDE SEQUENCE</scope>
    <source>
        <strain evidence="1">Duluth1</strain>
        <tissue evidence="1">Whole animal</tissue>
    </source>
</reference>
<protein>
    <submittedName>
        <fullName evidence="1">Uncharacterized protein</fullName>
    </submittedName>
</protein>
<comment type="caution">
    <text evidence="1">The sequence shown here is derived from an EMBL/GenBank/DDBJ whole genome shotgun (WGS) entry which is preliminary data.</text>
</comment>